<dbReference type="VEuPathDB" id="HostDB:ENSMUSG00000009828"/>
<reference evidence="1" key="6">
    <citation type="journal article" date="2002" name="Nature">
        <title>Analysis of the mouse transcriptome based on functional annotation of 60,770 full-length cDNAs.</title>
        <authorList>
            <consortium name="The FANTOM Consortium and the RIKEN Genome Exploration Research Group Phase I and II Team"/>
        </authorList>
    </citation>
    <scope>NUCLEOTIDE SEQUENCE</scope>
    <source>
        <strain evidence="1">C57BL/6J</strain>
        <tissue evidence="1">Stomach</tissue>
    </source>
</reference>
<reference evidence="2" key="11">
    <citation type="submission" date="2025-05" db="UniProtKB">
        <authorList>
            <consortium name="Ensembl"/>
        </authorList>
    </citation>
    <scope>IDENTIFICATION</scope>
    <source>
        <strain evidence="2">C57BL/6J</strain>
    </source>
</reference>
<reference evidence="1" key="2">
    <citation type="journal article" date="2000" name="Genome Res.">
        <title>Normalization and subtraction of cap-trapper-selected cDNAs to prepare full-length cDNA libraries for rapid discovery of new genes.</title>
        <authorList>
            <person name="Carninci P."/>
            <person name="Shibata Y."/>
            <person name="Hayatsu N."/>
            <person name="Sugahara Y."/>
            <person name="Shibata K."/>
            <person name="Itoh M."/>
            <person name="Konno H."/>
            <person name="Okazaki Y."/>
            <person name="Muramatsu M."/>
            <person name="Hayashizaki Y."/>
        </authorList>
    </citation>
    <scope>NUCLEOTIDE SEQUENCE</scope>
    <source>
        <strain evidence="1">C57BL/6J</strain>
        <tissue evidence="1">Stomach</tissue>
    </source>
</reference>
<gene>
    <name evidence="2 3" type="primary">Cilk1</name>
    <name evidence="3" type="synonym">Ick</name>
</gene>
<keyword evidence="4" id="KW-1185">Reference proteome</keyword>
<reference evidence="1" key="8">
    <citation type="journal article" date="2005" name="Science">
        <title>Antisense Transcription in the Mammalian Transcriptome.</title>
        <authorList>
            <consortium name="RIKEN Genome Exploration Research Group and Genome Science Group (Genome Network Project Core Group) and the FANTOM Consortium"/>
        </authorList>
    </citation>
    <scope>NUCLEOTIDE SEQUENCE</scope>
    <source>
        <strain evidence="1">C57BL/6J</strain>
        <tissue evidence="1">Stomach</tissue>
    </source>
</reference>
<reference evidence="1" key="3">
    <citation type="journal article" date="2000" name="Genome Res.">
        <title>RIKEN integrated sequence analysis (RISA) system--384-format sequencing pipeline with 384 multicapillary sequencer.</title>
        <authorList>
            <person name="Shibata K."/>
            <person name="Itoh M."/>
            <person name="Aizawa K."/>
            <person name="Nagaoka S."/>
            <person name="Sasaki N."/>
            <person name="Carninci P."/>
            <person name="Konno H."/>
            <person name="Akiyama J."/>
            <person name="Nishi K."/>
            <person name="Kitsunai T."/>
            <person name="Tashiro H."/>
            <person name="Itoh M."/>
            <person name="Sumi N."/>
            <person name="Ishii Y."/>
            <person name="Nakamura S."/>
            <person name="Hazama M."/>
            <person name="Nishine T."/>
            <person name="Harada A."/>
            <person name="Yamamoto R."/>
            <person name="Matsumoto H."/>
            <person name="Sakaguchi S."/>
            <person name="Ikegami T."/>
            <person name="Kashiwagi K."/>
            <person name="Fujiwake S."/>
            <person name="Inoue K."/>
            <person name="Togawa Y."/>
            <person name="Izawa M."/>
            <person name="Ohara E."/>
            <person name="Watahiki M."/>
            <person name="Yoneda Y."/>
            <person name="Ishikawa T."/>
            <person name="Ozawa K."/>
            <person name="Tanaka T."/>
            <person name="Matsuura S."/>
            <person name="Kawai J."/>
            <person name="Okazaki Y."/>
            <person name="Muramatsu M."/>
            <person name="Inoue Y."/>
            <person name="Kira A."/>
            <person name="Hayashizaki Y."/>
        </authorList>
    </citation>
    <scope>NUCLEOTIDE SEQUENCE</scope>
    <source>
        <strain evidence="1">C57BL/6J</strain>
        <tissue evidence="1">Stomach</tissue>
    </source>
</reference>
<reference evidence="2" key="10">
    <citation type="journal article" date="2011" name="PLoS Biol.">
        <title>Modernizing reference genome assemblies.</title>
        <authorList>
            <person name="Church D.M."/>
            <person name="Schneider V.A."/>
            <person name="Graves T."/>
            <person name="Auger K."/>
            <person name="Cunningham F."/>
            <person name="Bouk N."/>
            <person name="Chen H.C."/>
            <person name="Agarwala R."/>
            <person name="McLaren W.M."/>
            <person name="Ritchie G.R."/>
            <person name="Albracht D."/>
            <person name="Kremitzki M."/>
            <person name="Rock S."/>
            <person name="Kotkiewicz H."/>
            <person name="Kremitzki C."/>
            <person name="Wollam A."/>
            <person name="Trani L."/>
            <person name="Fulton L."/>
            <person name="Fulton R."/>
            <person name="Matthews L."/>
            <person name="Whitehead S."/>
            <person name="Chow W."/>
            <person name="Torrance J."/>
            <person name="Dunn M."/>
            <person name="Harden G."/>
            <person name="Threadgold G."/>
            <person name="Wood J."/>
            <person name="Collins J."/>
            <person name="Heath P."/>
            <person name="Griffiths G."/>
            <person name="Pelan S."/>
            <person name="Grafham D."/>
            <person name="Eichler E.E."/>
            <person name="Weinstock G."/>
            <person name="Mardis E.R."/>
            <person name="Wilson R.K."/>
            <person name="Howe K."/>
            <person name="Flicek P."/>
            <person name="Hubbard T."/>
        </authorList>
    </citation>
    <scope>NUCLEOTIDE SEQUENCE [LARGE SCALE GENOMIC DNA]</scope>
    <source>
        <strain evidence="2">C57BL/6J</strain>
    </source>
</reference>
<evidence type="ECO:0000313" key="3">
    <source>
        <dbReference type="MGI" id="MGI:1934157"/>
    </source>
</evidence>
<dbReference type="AlphaFoldDB" id="Q9D7Q7"/>
<reference evidence="1" key="5">
    <citation type="journal article" date="2001" name="Nature">
        <title>Functional annotation of a full-length mouse cDNA collection.</title>
        <authorList>
            <consortium name="The RIKEN Genome Exploration Research Group Phase II Team and the FANTOM Consortium"/>
        </authorList>
    </citation>
    <scope>NUCLEOTIDE SEQUENCE</scope>
    <source>
        <strain evidence="1">C57BL/6J</strain>
        <tissue evidence="1">Stomach</tissue>
    </source>
</reference>
<evidence type="ECO:0000313" key="1">
    <source>
        <dbReference type="EMBL" id="BAB26011.1"/>
    </source>
</evidence>
<accession>Q9D7Q7</accession>
<dbReference type="ExpressionAtlas" id="Q9D7Q7">
    <property type="expression patterns" value="baseline and differential"/>
</dbReference>
<reference evidence="1" key="4">
    <citation type="submission" date="2000-07" db="EMBL/GenBank/DDBJ databases">
        <authorList>
            <person name="Adachi J."/>
            <person name="Aizawa K."/>
            <person name="Akahira S."/>
            <person name="Akimura T."/>
            <person name="Arai A."/>
            <person name="Aono H."/>
            <person name="Arakawa T."/>
            <person name="Bono H."/>
            <person name="Carninci P."/>
            <person name="Fukuda S."/>
            <person name="Fukunishi Y."/>
            <person name="Furuno M."/>
            <person name="Hanagaki T."/>
            <person name="Hara A."/>
            <person name="Hayatsu N."/>
            <person name="Hiramoto K."/>
            <person name="Hiraoka T."/>
            <person name="Hori F."/>
            <person name="Imotani K."/>
            <person name="Ishii Y."/>
            <person name="Itoh M."/>
            <person name="Izawa M."/>
            <person name="Kasukawa T."/>
            <person name="Kato H."/>
            <person name="Kawai J."/>
            <person name="Kojima Y."/>
            <person name="Konno H."/>
            <person name="Kouda M."/>
            <person name="Koya S."/>
            <person name="Kurihara C."/>
            <person name="Matsuyama T."/>
            <person name="Miyazaki A."/>
            <person name="Nishi K."/>
            <person name="Nomura K."/>
            <person name="Numazaki R."/>
            <person name="Ohno M."/>
            <person name="Okazaki Y."/>
            <person name="Okido T."/>
            <person name="Owa C."/>
            <person name="Saito H."/>
            <person name="Saito R."/>
            <person name="Sakai C."/>
            <person name="Sakai K."/>
            <person name="Sano H."/>
            <person name="Sasaki D."/>
            <person name="Shibata K."/>
            <person name="Shibata Y."/>
            <person name="Shinagawa A."/>
            <person name="Shiraki T."/>
            <person name="Sogabe Y."/>
            <person name="Suzuki H."/>
            <person name="Tagami M."/>
            <person name="Tagawa A."/>
            <person name="Takahashi F."/>
            <person name="Tanaka T."/>
            <person name="Tejima Y."/>
            <person name="Toya T."/>
            <person name="Yamamura T."/>
            <person name="Yasunishi A."/>
            <person name="Yoshida K."/>
            <person name="Yoshino M."/>
            <person name="Muramatsu M."/>
            <person name="Hayashizaki Y."/>
        </authorList>
    </citation>
    <scope>NUCLEOTIDE SEQUENCE</scope>
    <source>
        <strain evidence="1">C57BL/6J</strain>
        <tissue evidence="1">Stomach</tissue>
    </source>
</reference>
<protein>
    <submittedName>
        <fullName evidence="2">Ciliogenesis associated kinase 1</fullName>
    </submittedName>
</protein>
<dbReference type="EMBL" id="AK008991">
    <property type="protein sequence ID" value="BAB26011.1"/>
    <property type="molecule type" value="mRNA"/>
</dbReference>
<evidence type="ECO:0000313" key="4">
    <source>
        <dbReference type="Proteomes" id="UP000000589"/>
    </source>
</evidence>
<dbReference type="Antibodypedia" id="605">
    <property type="antibodies" value="292 antibodies from 24 providers"/>
</dbReference>
<dbReference type="AGR" id="MGI:1934157"/>
<dbReference type="Ensembl" id="ENSMUST00000009972.6">
    <property type="protein sequence ID" value="ENSMUSP00000009972.6"/>
    <property type="gene ID" value="ENSMUSG00000009828.16"/>
</dbReference>
<dbReference type="HOGENOM" id="CLU_2305124_0_0_1"/>
<organism evidence="1">
    <name type="scientific">Mus musculus</name>
    <name type="common">Mouse</name>
    <dbReference type="NCBI Taxonomy" id="10090"/>
    <lineage>
        <taxon>Eukaryota</taxon>
        <taxon>Metazoa</taxon>
        <taxon>Chordata</taxon>
        <taxon>Craniata</taxon>
        <taxon>Vertebrata</taxon>
        <taxon>Euteleostomi</taxon>
        <taxon>Mammalia</taxon>
        <taxon>Eutheria</taxon>
        <taxon>Euarchontoglires</taxon>
        <taxon>Glires</taxon>
        <taxon>Rodentia</taxon>
        <taxon>Myomorpha</taxon>
        <taxon>Muroidea</taxon>
        <taxon>Muridae</taxon>
        <taxon>Murinae</taxon>
        <taxon>Mus</taxon>
        <taxon>Mus</taxon>
    </lineage>
</organism>
<reference evidence="2 4" key="9">
    <citation type="journal article" date="2009" name="PLoS Biol.">
        <title>Lineage-specific biology revealed by a finished genome assembly of the mouse.</title>
        <authorList>
            <consortium name="Mouse Genome Sequencing Consortium"/>
            <person name="Church D.M."/>
            <person name="Goodstadt L."/>
            <person name="Hillier L.W."/>
            <person name="Zody M.C."/>
            <person name="Goldstein S."/>
            <person name="She X."/>
            <person name="Bult C.J."/>
            <person name="Agarwala R."/>
            <person name="Cherry J.L."/>
            <person name="DiCuccio M."/>
            <person name="Hlavina W."/>
            <person name="Kapustin Y."/>
            <person name="Meric P."/>
            <person name="Maglott D."/>
            <person name="Birtle Z."/>
            <person name="Marques A.C."/>
            <person name="Graves T."/>
            <person name="Zhou S."/>
            <person name="Teague B."/>
            <person name="Potamousis K."/>
            <person name="Churas C."/>
            <person name="Place M."/>
            <person name="Herschleb J."/>
            <person name="Runnheim R."/>
            <person name="Forrest D."/>
            <person name="Amos-Landgraf J."/>
            <person name="Schwartz D.C."/>
            <person name="Cheng Z."/>
            <person name="Lindblad-Toh K."/>
            <person name="Eichler E.E."/>
            <person name="Ponting C.P."/>
        </authorList>
    </citation>
    <scope>NUCLEOTIDE SEQUENCE [LARGE SCALE GENOMIC DNA]</scope>
    <source>
        <strain evidence="2 4">C57BL/6J</strain>
    </source>
</reference>
<dbReference type="GeneTree" id="ENSGT00940000158807"/>
<dbReference type="OrthoDB" id="10342472at2759"/>
<dbReference type="Proteomes" id="UP000000589">
    <property type="component" value="Chromosome 9"/>
</dbReference>
<reference evidence="1" key="1">
    <citation type="journal article" date="1999" name="Methods Enzymol.">
        <title>High-efficiency full-length cDNA cloning.</title>
        <authorList>
            <person name="Carninci P."/>
            <person name="Hayashizaki Y."/>
        </authorList>
    </citation>
    <scope>NUCLEOTIDE SEQUENCE</scope>
    <source>
        <strain evidence="1">C57BL/6J</strain>
        <tissue evidence="1">Stomach</tissue>
    </source>
</reference>
<evidence type="ECO:0000313" key="2">
    <source>
        <dbReference type="Ensembl" id="ENSMUSP00000009972.6"/>
    </source>
</evidence>
<name>Q9D7Q7_MOUSE</name>
<reference evidence="1" key="7">
    <citation type="journal article" date="2005" name="Science">
        <title>The Transcriptional Landscape of the Mammalian Genome.</title>
        <authorList>
            <consortium name="The FANTOM Consortium"/>
            <consortium name="Riken Genome Exploration Research Group and Genome Science Group (Genome Network Project Core Group)"/>
        </authorList>
    </citation>
    <scope>NUCLEOTIDE SEQUENCE</scope>
    <source>
        <strain evidence="1">C57BL/6J</strain>
        <tissue evidence="1">Stomach</tissue>
    </source>
</reference>
<proteinExistence type="evidence at transcript level"/>
<dbReference type="Bgee" id="ENSMUSG00000009828">
    <property type="expression patterns" value="Expressed in trigeminal ganglion and 240 other cell types or tissues"/>
</dbReference>
<dbReference type="MGI" id="MGI:1934157">
    <property type="gene designation" value="Cilk1"/>
</dbReference>
<sequence length="100" mass="10425">MPRADGCGLAGFARSDPTALACRALSGARAAGPRSPPCGKQLWRRKWLPELSGPNLRSCPSRGSLIFSLISLCRLGKSCGSPTSFTSSILCSHGGPHCVL</sequence>